<dbReference type="HOGENOM" id="CLU_2277821_0_0_1"/>
<reference evidence="1 2" key="1">
    <citation type="submission" date="2014-04" db="EMBL/GenBank/DDBJ databases">
        <title>Evolutionary Origins and Diversification of the Mycorrhizal Mutualists.</title>
        <authorList>
            <consortium name="DOE Joint Genome Institute"/>
            <consortium name="Mycorrhizal Genomics Consortium"/>
            <person name="Kohler A."/>
            <person name="Kuo A."/>
            <person name="Nagy L.G."/>
            <person name="Floudas D."/>
            <person name="Copeland A."/>
            <person name="Barry K.W."/>
            <person name="Cichocki N."/>
            <person name="Veneault-Fourrey C."/>
            <person name="LaButti K."/>
            <person name="Lindquist E.A."/>
            <person name="Lipzen A."/>
            <person name="Lundell T."/>
            <person name="Morin E."/>
            <person name="Murat C."/>
            <person name="Riley R."/>
            <person name="Ohm R."/>
            <person name="Sun H."/>
            <person name="Tunlid A."/>
            <person name="Henrissat B."/>
            <person name="Grigoriev I.V."/>
            <person name="Hibbett D.S."/>
            <person name="Martin F."/>
        </authorList>
    </citation>
    <scope>NUCLEOTIDE SEQUENCE [LARGE SCALE GENOMIC DNA]</scope>
    <source>
        <strain evidence="1 2">FD-317 M1</strain>
    </source>
</reference>
<sequence>MGDDHVPFLRRGIRVLHLTAELFRGWTRWRTLVGEASTLDSARMRQWNILMKVFTAEYLDPELPSTGKRVKSSIQFSLRIWDIMDCGHTWFSNGLAASQWEG</sequence>
<gene>
    <name evidence="1" type="ORF">GYMLUDRAFT_702530</name>
</gene>
<dbReference type="AlphaFoldDB" id="A0A0D0BSH3"/>
<accession>A0A0D0BSH3</accession>
<organism evidence="1 2">
    <name type="scientific">Collybiopsis luxurians FD-317 M1</name>
    <dbReference type="NCBI Taxonomy" id="944289"/>
    <lineage>
        <taxon>Eukaryota</taxon>
        <taxon>Fungi</taxon>
        <taxon>Dikarya</taxon>
        <taxon>Basidiomycota</taxon>
        <taxon>Agaricomycotina</taxon>
        <taxon>Agaricomycetes</taxon>
        <taxon>Agaricomycetidae</taxon>
        <taxon>Agaricales</taxon>
        <taxon>Marasmiineae</taxon>
        <taxon>Omphalotaceae</taxon>
        <taxon>Collybiopsis</taxon>
        <taxon>Collybiopsis luxurians</taxon>
    </lineage>
</organism>
<protein>
    <submittedName>
        <fullName evidence="1">Uncharacterized protein</fullName>
    </submittedName>
</protein>
<dbReference type="Gene3D" id="3.40.630.10">
    <property type="entry name" value="Zn peptidases"/>
    <property type="match status" value="1"/>
</dbReference>
<dbReference type="EMBL" id="KN834786">
    <property type="protein sequence ID" value="KIK58311.1"/>
    <property type="molecule type" value="Genomic_DNA"/>
</dbReference>
<evidence type="ECO:0000313" key="1">
    <source>
        <dbReference type="EMBL" id="KIK58311.1"/>
    </source>
</evidence>
<keyword evidence="2" id="KW-1185">Reference proteome</keyword>
<name>A0A0D0BSH3_9AGAR</name>
<dbReference type="Proteomes" id="UP000053593">
    <property type="component" value="Unassembled WGS sequence"/>
</dbReference>
<proteinExistence type="predicted"/>
<evidence type="ECO:0000313" key="2">
    <source>
        <dbReference type="Proteomes" id="UP000053593"/>
    </source>
</evidence>
<dbReference type="OrthoDB" id="3907302at2759"/>